<accession>A0A7S2GR70</accession>
<evidence type="ECO:0000313" key="1">
    <source>
        <dbReference type="EMBL" id="CAD9468578.1"/>
    </source>
</evidence>
<proteinExistence type="predicted"/>
<dbReference type="AlphaFoldDB" id="A0A7S2GR70"/>
<name>A0A7S2GR70_9STRA</name>
<reference evidence="1" key="1">
    <citation type="submission" date="2021-01" db="EMBL/GenBank/DDBJ databases">
        <authorList>
            <person name="Corre E."/>
            <person name="Pelletier E."/>
            <person name="Niang G."/>
            <person name="Scheremetjew M."/>
            <person name="Finn R."/>
            <person name="Kale V."/>
            <person name="Holt S."/>
            <person name="Cochrane G."/>
            <person name="Meng A."/>
            <person name="Brown T."/>
            <person name="Cohen L."/>
        </authorList>
    </citation>
    <scope>NUCLEOTIDE SEQUENCE</scope>
    <source>
        <strain evidence="1">CCMP826</strain>
    </source>
</reference>
<protein>
    <recommendedName>
        <fullName evidence="2">NAD(P)-binding domain-containing protein</fullName>
    </recommendedName>
</protein>
<sequence length="130" mass="14165">MKKERASSEFFSAFDEAASSSSFTMIRPGGLEEPKTNEILGPSTLEISQGDVLTGIVSRADLAEVSVEIALSSAANLRNTALELYYTDSAQPCEGRFKSFLSSGEIARLHGGTYEELFRGVQPNIDFYQL</sequence>
<dbReference type="EMBL" id="HBGV01001276">
    <property type="protein sequence ID" value="CAD9468578.1"/>
    <property type="molecule type" value="Transcribed_RNA"/>
</dbReference>
<evidence type="ECO:0008006" key="2">
    <source>
        <dbReference type="Google" id="ProtNLM"/>
    </source>
</evidence>
<gene>
    <name evidence="1" type="ORF">HTAM1171_LOCUS770</name>
</gene>
<organism evidence="1">
    <name type="scientific">Helicotheca tamesis</name>
    <dbReference type="NCBI Taxonomy" id="374047"/>
    <lineage>
        <taxon>Eukaryota</taxon>
        <taxon>Sar</taxon>
        <taxon>Stramenopiles</taxon>
        <taxon>Ochrophyta</taxon>
        <taxon>Bacillariophyta</taxon>
        <taxon>Mediophyceae</taxon>
        <taxon>Lithodesmiophycidae</taxon>
        <taxon>Lithodesmiales</taxon>
        <taxon>Lithodesmiaceae</taxon>
        <taxon>Helicotheca</taxon>
    </lineage>
</organism>